<proteinExistence type="predicted"/>
<evidence type="ECO:0000313" key="1">
    <source>
        <dbReference type="EMBL" id="KAJ9116824.1"/>
    </source>
</evidence>
<sequence>MPGTASFTTQQTEQGAPSNSRDNASDDRVKRESGSFDTSASGRGATTIKTEEDEIKAESFKVKDDADSEIEYGAAVKQEEERPIPLA</sequence>
<organism evidence="1 2">
    <name type="scientific">Naganishia onofrii</name>
    <dbReference type="NCBI Taxonomy" id="1851511"/>
    <lineage>
        <taxon>Eukaryota</taxon>
        <taxon>Fungi</taxon>
        <taxon>Dikarya</taxon>
        <taxon>Basidiomycota</taxon>
        <taxon>Agaricomycotina</taxon>
        <taxon>Tremellomycetes</taxon>
        <taxon>Filobasidiales</taxon>
        <taxon>Filobasidiaceae</taxon>
        <taxon>Naganishia</taxon>
    </lineage>
</organism>
<accession>A0ACC2X079</accession>
<gene>
    <name evidence="1" type="ORF">QFC24_006629</name>
</gene>
<name>A0ACC2X079_9TREE</name>
<comment type="caution">
    <text evidence="1">The sequence shown here is derived from an EMBL/GenBank/DDBJ whole genome shotgun (WGS) entry which is preliminary data.</text>
</comment>
<dbReference type="EMBL" id="JASBWV010000034">
    <property type="protein sequence ID" value="KAJ9116824.1"/>
    <property type="molecule type" value="Genomic_DNA"/>
</dbReference>
<reference evidence="1" key="1">
    <citation type="submission" date="2023-04" db="EMBL/GenBank/DDBJ databases">
        <title>Draft Genome sequencing of Naganishia species isolated from polar environments using Oxford Nanopore Technology.</title>
        <authorList>
            <person name="Leo P."/>
            <person name="Venkateswaran K."/>
        </authorList>
    </citation>
    <scope>NUCLEOTIDE SEQUENCE</scope>
    <source>
        <strain evidence="1">DBVPG 5303</strain>
    </source>
</reference>
<evidence type="ECO:0000313" key="2">
    <source>
        <dbReference type="Proteomes" id="UP001234202"/>
    </source>
</evidence>
<dbReference type="Proteomes" id="UP001234202">
    <property type="component" value="Unassembled WGS sequence"/>
</dbReference>
<protein>
    <submittedName>
        <fullName evidence="1">Uncharacterized protein</fullName>
    </submittedName>
</protein>
<keyword evidence="2" id="KW-1185">Reference proteome</keyword>